<organism evidence="2 3">
    <name type="scientific">Labedaea rhizosphaerae</name>
    <dbReference type="NCBI Taxonomy" id="598644"/>
    <lineage>
        <taxon>Bacteria</taxon>
        <taxon>Bacillati</taxon>
        <taxon>Actinomycetota</taxon>
        <taxon>Actinomycetes</taxon>
        <taxon>Pseudonocardiales</taxon>
        <taxon>Pseudonocardiaceae</taxon>
        <taxon>Labedaea</taxon>
    </lineage>
</organism>
<keyword evidence="1" id="KW-0812">Transmembrane</keyword>
<evidence type="ECO:0000313" key="2">
    <source>
        <dbReference type="EMBL" id="TDQ01280.1"/>
    </source>
</evidence>
<keyword evidence="1" id="KW-1133">Transmembrane helix</keyword>
<proteinExistence type="predicted"/>
<keyword evidence="1" id="KW-0472">Membrane</keyword>
<dbReference type="EMBL" id="SNXZ01000002">
    <property type="protein sequence ID" value="TDQ01280.1"/>
    <property type="molecule type" value="Genomic_DNA"/>
</dbReference>
<name>A0A4R6SI63_LABRH</name>
<accession>A0A4R6SI63</accession>
<dbReference type="RefSeq" id="WP_166659184.1">
    <property type="nucleotide sequence ID" value="NZ_SNXZ01000002.1"/>
</dbReference>
<protein>
    <submittedName>
        <fullName evidence="2">Uncharacterized protein</fullName>
    </submittedName>
</protein>
<feature type="transmembrane region" description="Helical" evidence="1">
    <location>
        <begin position="21"/>
        <end position="44"/>
    </location>
</feature>
<dbReference type="Proteomes" id="UP000295444">
    <property type="component" value="Unassembled WGS sequence"/>
</dbReference>
<keyword evidence="3" id="KW-1185">Reference proteome</keyword>
<evidence type="ECO:0000256" key="1">
    <source>
        <dbReference type="SAM" id="Phobius"/>
    </source>
</evidence>
<sequence length="51" mass="6246">MTRPTWRDRWRREWNRRDRAENWFIALCLATILMFLLLLIFGAIPALELLS</sequence>
<comment type="caution">
    <text evidence="2">The sequence shown here is derived from an EMBL/GenBank/DDBJ whole genome shotgun (WGS) entry which is preliminary data.</text>
</comment>
<dbReference type="AlphaFoldDB" id="A0A4R6SI63"/>
<reference evidence="2 3" key="1">
    <citation type="submission" date="2019-03" db="EMBL/GenBank/DDBJ databases">
        <title>Genomic Encyclopedia of Type Strains, Phase IV (KMG-IV): sequencing the most valuable type-strain genomes for metagenomic binning, comparative biology and taxonomic classification.</title>
        <authorList>
            <person name="Goeker M."/>
        </authorList>
    </citation>
    <scope>NUCLEOTIDE SEQUENCE [LARGE SCALE GENOMIC DNA]</scope>
    <source>
        <strain evidence="2 3">DSM 45361</strain>
    </source>
</reference>
<gene>
    <name evidence="2" type="ORF">EV186_1021148</name>
</gene>
<evidence type="ECO:0000313" key="3">
    <source>
        <dbReference type="Proteomes" id="UP000295444"/>
    </source>
</evidence>